<comment type="caution">
    <text evidence="2">The sequence shown here is derived from an EMBL/GenBank/DDBJ whole genome shotgun (WGS) entry which is preliminary data.</text>
</comment>
<dbReference type="EMBL" id="JAELUQ010000001">
    <property type="protein sequence ID" value="KAG7422497.1"/>
    <property type="molecule type" value="Genomic_DNA"/>
</dbReference>
<sequence length="1152" mass="125489">MTPMAMRFIALLVLATHSLSQTVNIFRQIPSDVDQCIRPCLFRPNNANADLGSALNCGAPYQEKCYCATDSDKAKAVSKHIDSCAQASCSNGEESQDAETMRHYYASYCMDNGYSAEAMEQWYTGTEAHVTGTAHSLSPHSATGHSGQMRLYGYQLLASAAAIGAVVGQGTPPSSNAVPGFEAPSAEYRPKFRYWLPDADVDHDVLKTDIQDLQKLGAGGLEFLPFYNYGFGGVNDSKMETYAFGKPAFRDVLQIALEATKANGLSMDVALGASQGQGVPSKPLTPGLAVQLVYGKVSVKGGEKFDGALPAADIDWNENLGYIHPQEKFGGNRLIGVSAAAIASKNASDESSAFIALHEKSLVDLTEYVKDGKITWTAPKDYKEYVLFAHYERYTNQRSCDGVPTDVIANGSWVTDHFSADGAKLASQFWEKNLLSTQIRQLLKEVGKHTWEDSMEIQASLYWSPGFPDRFKSKRGYNVIKYLPLLFHKSTSFTAAQAPYNTTFYLDGTPDNGQSKYLQDYRLTLNEGYKEYLQTFEDWAESLGLSHSCQVGYNIPLDILADVPIVSTPELESLAFKTPDQMSQFVGPAHLGRRNIISTEIGAVAQGAYSLTIPSLVNLFHDAFAGGVNAMMIHGMTYTGEQVGSTWPGFTPFQYMYTELWSPKQPAWKYMAEMMNYTARNQFVLQQGVAKKDLAFYLYKDPFGISDEYNGTDLRASGFTYEYLSPANFGSKTFKVTNKILDSPGAGYRALILNQQQFITAEASQKLVELADAGLPVIVVGDLPATTIGTKGQDAVSKNISKLKGSKYSNIAFIKSADDLLNELGKLSIKPRVMTSSDAAKNLYTVWRSDKGSDYLLLFNQGSSSTFEITAEVEQGKVPYKLNAWTGQQVAMASFKRSSGKVTFQVSLKEGQTAIVAFTSGKPKTSIVLQSENVIDASYSSDGKDGISVILGDAKEASLTLSNGQTKKIPAASSRDKKNALNIDIGKWSLTLESWVPGPDEAKSASVKKVMKLGTQTILKPWSEISGAQNVSGVGTYTATFQVPRVPSKDSIAVLQFGPVLNTIRAWVNDKQLPAIGIFDAQVDVSDYLVAGTNTIRVEVASTLFNAVKARVNYVKANGIGPAAPILYTSTDWQKHGLIGPVSVKTLRKVSL</sequence>
<evidence type="ECO:0000313" key="2">
    <source>
        <dbReference type="EMBL" id="KAG7422497.1"/>
    </source>
</evidence>
<dbReference type="AlphaFoldDB" id="A0A8J5UHU8"/>
<evidence type="ECO:0000313" key="3">
    <source>
        <dbReference type="Proteomes" id="UP000694050"/>
    </source>
</evidence>
<protein>
    <recommendedName>
        <fullName evidence="4">Secreted protein</fullName>
    </recommendedName>
</protein>
<accession>A0A8J5UHU8</accession>
<proteinExistence type="predicted"/>
<organism evidence="2 3">
    <name type="scientific">Fusarium oxysporum f. sp. rapae</name>
    <dbReference type="NCBI Taxonomy" id="485398"/>
    <lineage>
        <taxon>Eukaryota</taxon>
        <taxon>Fungi</taxon>
        <taxon>Dikarya</taxon>
        <taxon>Ascomycota</taxon>
        <taxon>Pezizomycotina</taxon>
        <taxon>Sordariomycetes</taxon>
        <taxon>Hypocreomycetidae</taxon>
        <taxon>Hypocreales</taxon>
        <taxon>Nectriaceae</taxon>
        <taxon>Fusarium</taxon>
        <taxon>Fusarium oxysporum species complex</taxon>
    </lineage>
</organism>
<evidence type="ECO:0000256" key="1">
    <source>
        <dbReference type="SAM" id="SignalP"/>
    </source>
</evidence>
<dbReference type="Pfam" id="PF17132">
    <property type="entry name" value="Glyco_hydro_106"/>
    <property type="match status" value="1"/>
</dbReference>
<reference evidence="2" key="1">
    <citation type="submission" date="2021-04" db="EMBL/GenBank/DDBJ databases">
        <title>First draft genome resource for Brassicaceae pathogens Fusarium oxysporum f. sp. raphani and Fusarium oxysporum f. sp. rapae.</title>
        <authorList>
            <person name="Asai S."/>
        </authorList>
    </citation>
    <scope>NUCLEOTIDE SEQUENCE</scope>
    <source>
        <strain evidence="2">Tf1208</strain>
    </source>
</reference>
<dbReference type="InterPro" id="IPR053161">
    <property type="entry name" value="Ulvan_degrading_GH"/>
</dbReference>
<keyword evidence="1" id="KW-0732">Signal</keyword>
<gene>
    <name evidence="2" type="ORF">Forpe1208_v000111</name>
</gene>
<dbReference type="PANTHER" id="PTHR36848">
    <property type="entry name" value="DNA-BINDING PROTEIN (PUTATIVE SECRETED PROTEIN)-RELATED"/>
    <property type="match status" value="1"/>
</dbReference>
<feature type="signal peptide" evidence="1">
    <location>
        <begin position="1"/>
        <end position="20"/>
    </location>
</feature>
<name>A0A8J5UHU8_FUSOX</name>
<dbReference type="Proteomes" id="UP000694050">
    <property type="component" value="Unassembled WGS sequence"/>
</dbReference>
<dbReference type="PANTHER" id="PTHR36848:SF2">
    <property type="entry name" value="SECRETED PROTEIN"/>
    <property type="match status" value="1"/>
</dbReference>
<feature type="chain" id="PRO_5035278912" description="Secreted protein" evidence="1">
    <location>
        <begin position="21"/>
        <end position="1152"/>
    </location>
</feature>
<evidence type="ECO:0008006" key="4">
    <source>
        <dbReference type="Google" id="ProtNLM"/>
    </source>
</evidence>